<protein>
    <submittedName>
        <fullName evidence="1">Uncharacterized protein</fullName>
    </submittedName>
</protein>
<sequence length="194" mass="21350">MGPTVVAVGTLLLSQWWSGESGSLADDAQTALENQQFGRDADLFASAPTVDDVASVNTHRDGEPIYVPMIEIDLESTEEPDRAAAYRIAAAAVRAVRPALADVHIRHYDVLFSYGETSWTGPWMKEKRRIAVTPRLLERLDREPSFDAAALRSAIEDRDDGDDEIPPVAWGEPLADSYYYDTEDWSGGVTGMGF</sequence>
<dbReference type="Proteomes" id="UP001321018">
    <property type="component" value="Unassembled WGS sequence"/>
</dbReference>
<dbReference type="AlphaFoldDB" id="A0AAP2YYV4"/>
<name>A0AAP2YYV4_9EURY</name>
<accession>A0AAP2YYV4</accession>
<dbReference type="RefSeq" id="WP_338003670.1">
    <property type="nucleotide sequence ID" value="NZ_JAOPKA010000005.1"/>
</dbReference>
<evidence type="ECO:0000313" key="2">
    <source>
        <dbReference type="Proteomes" id="UP001321018"/>
    </source>
</evidence>
<dbReference type="EMBL" id="JAOPKA010000005">
    <property type="protein sequence ID" value="MCU4741840.1"/>
    <property type="molecule type" value="Genomic_DNA"/>
</dbReference>
<organism evidence="1 2">
    <name type="scientific">Natronoglomus mannanivorans</name>
    <dbReference type="NCBI Taxonomy" id="2979990"/>
    <lineage>
        <taxon>Archaea</taxon>
        <taxon>Methanobacteriati</taxon>
        <taxon>Methanobacteriota</taxon>
        <taxon>Stenosarchaea group</taxon>
        <taxon>Halobacteria</taxon>
        <taxon>Halobacteriales</taxon>
        <taxon>Natrialbaceae</taxon>
        <taxon>Natronoglomus</taxon>
    </lineage>
</organism>
<gene>
    <name evidence="1" type="ORF">OB960_10575</name>
</gene>
<comment type="caution">
    <text evidence="1">The sequence shown here is derived from an EMBL/GenBank/DDBJ whole genome shotgun (WGS) entry which is preliminary data.</text>
</comment>
<evidence type="ECO:0000313" key="1">
    <source>
        <dbReference type="EMBL" id="MCU4741840.1"/>
    </source>
</evidence>
<reference evidence="1" key="1">
    <citation type="submission" date="2022-09" db="EMBL/GenBank/DDBJ databases">
        <title>Enrichment on poylsaccharides allowed isolation of novel metabolic and taxonomic groups of Haloarchaea.</title>
        <authorList>
            <person name="Sorokin D.Y."/>
            <person name="Elcheninov A.G."/>
            <person name="Khizhniak T.V."/>
            <person name="Kolganova T.V."/>
            <person name="Kublanov I.V."/>
        </authorList>
    </citation>
    <scope>NUCLEOTIDE SEQUENCE</scope>
    <source>
        <strain evidence="1">AArc-xg1-1</strain>
    </source>
</reference>
<proteinExistence type="predicted"/>